<accession>A0A9P6W4S5</accession>
<proteinExistence type="predicted"/>
<feature type="compositionally biased region" description="Polar residues" evidence="1">
    <location>
        <begin position="402"/>
        <end position="413"/>
    </location>
</feature>
<dbReference type="EMBL" id="PUHR01000126">
    <property type="protein sequence ID" value="KAG0663929.1"/>
    <property type="molecule type" value="Genomic_DNA"/>
</dbReference>
<dbReference type="Proteomes" id="UP000750334">
    <property type="component" value="Unassembled WGS sequence"/>
</dbReference>
<evidence type="ECO:0000256" key="1">
    <source>
        <dbReference type="SAM" id="MobiDB-lite"/>
    </source>
</evidence>
<evidence type="ECO:0000313" key="2">
    <source>
        <dbReference type="EMBL" id="KAG0663929.1"/>
    </source>
</evidence>
<feature type="region of interest" description="Disordered" evidence="1">
    <location>
        <begin position="389"/>
        <end position="476"/>
    </location>
</feature>
<feature type="compositionally biased region" description="Basic and acidic residues" evidence="1">
    <location>
        <begin position="321"/>
        <end position="341"/>
    </location>
</feature>
<name>A0A9P6W4S5_MAUEX</name>
<keyword evidence="3" id="KW-1185">Reference proteome</keyword>
<reference evidence="2 3" key="1">
    <citation type="submission" date="2020-11" db="EMBL/GenBank/DDBJ databases">
        <title>Kefir isolates.</title>
        <authorList>
            <person name="Marcisauskas S."/>
            <person name="Kim Y."/>
            <person name="Blasche S."/>
        </authorList>
    </citation>
    <scope>NUCLEOTIDE SEQUENCE [LARGE SCALE GENOMIC DNA]</scope>
    <source>
        <strain evidence="2 3">OG2</strain>
    </source>
</reference>
<comment type="caution">
    <text evidence="2">The sequence shown here is derived from an EMBL/GenBank/DDBJ whole genome shotgun (WGS) entry which is preliminary data.</text>
</comment>
<evidence type="ECO:0000313" key="3">
    <source>
        <dbReference type="Proteomes" id="UP000750334"/>
    </source>
</evidence>
<gene>
    <name evidence="2" type="primary">ACTL10</name>
    <name evidence="2" type="ORF">C6P45_000714</name>
</gene>
<dbReference type="AlphaFoldDB" id="A0A9P6W4S5"/>
<organism evidence="2 3">
    <name type="scientific">Maudiozyma exigua</name>
    <name type="common">Yeast</name>
    <name type="synonym">Kazachstania exigua</name>
    <dbReference type="NCBI Taxonomy" id="34358"/>
    <lineage>
        <taxon>Eukaryota</taxon>
        <taxon>Fungi</taxon>
        <taxon>Dikarya</taxon>
        <taxon>Ascomycota</taxon>
        <taxon>Saccharomycotina</taxon>
        <taxon>Saccharomycetes</taxon>
        <taxon>Saccharomycetales</taxon>
        <taxon>Saccharomycetaceae</taxon>
        <taxon>Maudiozyma</taxon>
    </lineage>
</organism>
<sequence>MMYNPCVFEQLPIFNTFPTSVRNQQLNTCNRAAAAAPVARSNVKFNTVATEEGLLLTLKKPLANRSQYKSELQSRIYEIKNKYSQIPKYNLVSDMWGNQYYVDVTAKIQEKMIEELNSIDMTNFGRRLSKQSFGDYELELNHDGSVLNVSSERDSLNKNLQFGSSLKDFYVKSCTVEDEAFAVLKVAIVLEKPIFAAAAAADATTAPSTGSDSLEKLINWAQGESAVRDNVKQQEKYDQLVGCSSMNECKKIQKKKDQEERNKKEQQEKARRSEIKRQKKLEQFKLRKQQEQEQKAKKEAYETKLIEEQRKKIEAMIQKQVSEEKQQAEIERKRQAAAAEEKQRLELRAKELAEKQKAAEIAQRKANEEAERIKREQMLLEQQEYQRQLVEEERQRKAAQLLSKSEATPVISQSDNEDMDEDMDVDSESDNASTTLRKHSSPILEEVDDEEIDRYNDSISQRKPSNGGYEPIIEDK</sequence>
<feature type="compositionally biased region" description="Acidic residues" evidence="1">
    <location>
        <begin position="415"/>
        <end position="429"/>
    </location>
</feature>
<protein>
    <submittedName>
        <fullName evidence="2">Actin-like protein 10</fullName>
    </submittedName>
</protein>
<dbReference type="OrthoDB" id="4067212at2759"/>
<feature type="region of interest" description="Disordered" evidence="1">
    <location>
        <begin position="251"/>
        <end position="278"/>
    </location>
</feature>
<feature type="region of interest" description="Disordered" evidence="1">
    <location>
        <begin position="318"/>
        <end position="341"/>
    </location>
</feature>